<reference evidence="1" key="1">
    <citation type="submission" date="2021-07" db="EMBL/GenBank/DDBJ databases">
        <authorList>
            <person name="Durling M."/>
        </authorList>
    </citation>
    <scope>NUCLEOTIDE SEQUENCE</scope>
</reference>
<evidence type="ECO:0000313" key="2">
    <source>
        <dbReference type="Proteomes" id="UP000696280"/>
    </source>
</evidence>
<dbReference type="Proteomes" id="UP000696280">
    <property type="component" value="Unassembled WGS sequence"/>
</dbReference>
<accession>A0A9N9L480</accession>
<name>A0A9N9L480_9HELO</name>
<keyword evidence="2" id="KW-1185">Reference proteome</keyword>
<evidence type="ECO:0000313" key="1">
    <source>
        <dbReference type="EMBL" id="CAG8959159.1"/>
    </source>
</evidence>
<gene>
    <name evidence="1" type="ORF">HYFRA_00013023</name>
</gene>
<dbReference type="AlphaFoldDB" id="A0A9N9L480"/>
<sequence>MSDPDVYLQEEVVPVRFQELPEERPVRSKEIDWCALCQGTCQEEAGRGTAIFDTVLAAIYIYEK</sequence>
<comment type="caution">
    <text evidence="1">The sequence shown here is derived from an EMBL/GenBank/DDBJ whole genome shotgun (WGS) entry which is preliminary data.</text>
</comment>
<dbReference type="EMBL" id="CAJVRL010000089">
    <property type="protein sequence ID" value="CAG8959159.1"/>
    <property type="molecule type" value="Genomic_DNA"/>
</dbReference>
<protein>
    <submittedName>
        <fullName evidence="1">Uncharacterized protein</fullName>
    </submittedName>
</protein>
<organism evidence="1 2">
    <name type="scientific">Hymenoscyphus fraxineus</name>
    <dbReference type="NCBI Taxonomy" id="746836"/>
    <lineage>
        <taxon>Eukaryota</taxon>
        <taxon>Fungi</taxon>
        <taxon>Dikarya</taxon>
        <taxon>Ascomycota</taxon>
        <taxon>Pezizomycotina</taxon>
        <taxon>Leotiomycetes</taxon>
        <taxon>Helotiales</taxon>
        <taxon>Helotiaceae</taxon>
        <taxon>Hymenoscyphus</taxon>
    </lineage>
</organism>
<proteinExistence type="predicted"/>